<protein>
    <submittedName>
        <fullName evidence="1">Uncharacterized protein</fullName>
    </submittedName>
</protein>
<organism evidence="1 3">
    <name type="scientific">Iodobacter fluviatilis</name>
    <dbReference type="NCBI Taxonomy" id="537"/>
    <lineage>
        <taxon>Bacteria</taxon>
        <taxon>Pseudomonadati</taxon>
        <taxon>Pseudomonadota</taxon>
        <taxon>Betaproteobacteria</taxon>
        <taxon>Neisseriales</taxon>
        <taxon>Chitinibacteraceae</taxon>
        <taxon>Iodobacter</taxon>
    </lineage>
</organism>
<dbReference type="EMBL" id="UGHR01000001">
    <property type="protein sequence ID" value="STQ89486.1"/>
    <property type="molecule type" value="Genomic_DNA"/>
</dbReference>
<keyword evidence="4" id="KW-1185">Reference proteome</keyword>
<accession>A0A377Q2J3</accession>
<dbReference type="AlphaFoldDB" id="A0A377Q2J3"/>
<dbReference type="EMBL" id="SMBT01000001">
    <property type="protein sequence ID" value="TCU90459.1"/>
    <property type="molecule type" value="Genomic_DNA"/>
</dbReference>
<dbReference type="Proteomes" id="UP000255108">
    <property type="component" value="Unassembled WGS sequence"/>
</dbReference>
<proteinExistence type="predicted"/>
<dbReference type="Proteomes" id="UP000295794">
    <property type="component" value="Unassembled WGS sequence"/>
</dbReference>
<reference evidence="1 3" key="1">
    <citation type="submission" date="2018-06" db="EMBL/GenBank/DDBJ databases">
        <authorList>
            <consortium name="Pathogen Informatics"/>
            <person name="Doyle S."/>
        </authorList>
    </citation>
    <scope>NUCLEOTIDE SEQUENCE [LARGE SCALE GENOMIC DNA]</scope>
    <source>
        <strain evidence="1 3">NCTC11159</strain>
    </source>
</reference>
<dbReference type="OrthoDB" id="6064780at2"/>
<reference evidence="2 4" key="2">
    <citation type="submission" date="2019-03" db="EMBL/GenBank/DDBJ databases">
        <title>Genomic Encyclopedia of Type Strains, Phase IV (KMG-IV): sequencing the most valuable type-strain genomes for metagenomic binning, comparative biology and taxonomic classification.</title>
        <authorList>
            <person name="Goeker M."/>
        </authorList>
    </citation>
    <scope>NUCLEOTIDE SEQUENCE [LARGE SCALE GENOMIC DNA]</scope>
    <source>
        <strain evidence="2 4">DSM 3764</strain>
    </source>
</reference>
<evidence type="ECO:0000313" key="3">
    <source>
        <dbReference type="Proteomes" id="UP000255108"/>
    </source>
</evidence>
<dbReference type="RefSeq" id="WP_115225930.1">
    <property type="nucleotide sequence ID" value="NZ_CAWOLO010000001.1"/>
</dbReference>
<sequence>MIVREWEKLQFIDPERALIALRKFATTQSLYELPYEIASLRKRELRPFGESRQCALFCQGLSHIMGRKVVYAQYEHADYDFVARFEKDEVLHYAPIQMKELVPEELNPHANLQSELNKLEKYADSKDLVIAIHINRAATVHLSKLVMPRTSLGALWFFGANDQTQNTWTIIGNLLRPGASSSEFTHP</sequence>
<evidence type="ECO:0000313" key="1">
    <source>
        <dbReference type="EMBL" id="STQ89486.1"/>
    </source>
</evidence>
<name>A0A377Q2J3_9NEIS</name>
<gene>
    <name evidence="2" type="ORF">EV682_101492</name>
    <name evidence="1" type="ORF">NCTC11159_00510</name>
</gene>
<evidence type="ECO:0000313" key="4">
    <source>
        <dbReference type="Proteomes" id="UP000295794"/>
    </source>
</evidence>
<evidence type="ECO:0000313" key="2">
    <source>
        <dbReference type="EMBL" id="TCU90459.1"/>
    </source>
</evidence>